<dbReference type="SUPFAM" id="SSF48264">
    <property type="entry name" value="Cytochrome P450"/>
    <property type="match status" value="1"/>
</dbReference>
<dbReference type="GO" id="GO:0036199">
    <property type="term" value="F:cholest-4-en-3-one 26-monooxygenase activity"/>
    <property type="evidence" value="ECO:0007669"/>
    <property type="project" value="TreeGrafter"/>
</dbReference>
<dbReference type="GO" id="GO:0005506">
    <property type="term" value="F:iron ion binding"/>
    <property type="evidence" value="ECO:0007669"/>
    <property type="project" value="InterPro"/>
</dbReference>
<evidence type="ECO:0000256" key="4">
    <source>
        <dbReference type="ARBA" id="ARBA00023002"/>
    </source>
</evidence>
<dbReference type="PRINTS" id="PR00359">
    <property type="entry name" value="BP450"/>
</dbReference>
<dbReference type="Pfam" id="PF00067">
    <property type="entry name" value="p450"/>
    <property type="match status" value="1"/>
</dbReference>
<dbReference type="PANTHER" id="PTHR46696:SF4">
    <property type="entry name" value="BIOTIN BIOSYNTHESIS CYTOCHROME P450"/>
    <property type="match status" value="1"/>
</dbReference>
<comment type="similarity">
    <text evidence="1">Belongs to the cytochrome P450 family.</text>
</comment>
<dbReference type="FunFam" id="1.10.630.10:FF:000018">
    <property type="entry name" value="Cytochrome P450 monooxygenase"/>
    <property type="match status" value="1"/>
</dbReference>
<dbReference type="Gene3D" id="1.10.630.10">
    <property type="entry name" value="Cytochrome P450"/>
    <property type="match status" value="1"/>
</dbReference>
<dbReference type="Proteomes" id="UP000319865">
    <property type="component" value="Unassembled WGS sequence"/>
</dbReference>
<proteinExistence type="inferred from homology"/>
<dbReference type="GO" id="GO:0020037">
    <property type="term" value="F:heme binding"/>
    <property type="evidence" value="ECO:0007669"/>
    <property type="project" value="InterPro"/>
</dbReference>
<gene>
    <name evidence="7" type="ORF">FHU33_0990</name>
</gene>
<dbReference type="GO" id="GO:0006707">
    <property type="term" value="P:cholesterol catabolic process"/>
    <property type="evidence" value="ECO:0007669"/>
    <property type="project" value="TreeGrafter"/>
</dbReference>
<evidence type="ECO:0000256" key="1">
    <source>
        <dbReference type="ARBA" id="ARBA00010617"/>
    </source>
</evidence>
<evidence type="ECO:0000256" key="3">
    <source>
        <dbReference type="ARBA" id="ARBA00022723"/>
    </source>
</evidence>
<keyword evidence="6" id="KW-0503">Monooxygenase</keyword>
<sequence length="428" mass="47169">MAVDAGSGLPDLEAVDLSDRDFWVEPPEVRHAVFDRLRAERPFAFFAEPEIPGLPVGPGYYAVTRHADLDAISSQPQVFCSGKGAVSIQNIPADLNEFYGSMISMDDPRHARIRRIVSKTFTPRMLERVVDSVRGIVEDVLSEARRTAEANDGRLDVVADVAAPIPLRVICDMMGVPADDRALVLSASTVILSGGDPELIEDQDEQLTALFEAGIALAGVMERLAAERLERPTDDLTTALVTTEVDGERLTHQEIGSFFILLLVAGNETTRNAISQGILALSEHPEQRARWAADPSIDKTAVEELVRWTSPISWMRRTATRDGEVNGHRFAEGDKFLLFYAAANRDPELFADPHVFDLTRDPNPHVGFGGHGPHFCLGAHLARREIAVTFRQLFEQLPDLEVAGEPARLRSSFVNGLKRLPARLTDVR</sequence>
<name>A0A543PC03_9ACTN</name>
<evidence type="ECO:0000256" key="5">
    <source>
        <dbReference type="ARBA" id="ARBA00023004"/>
    </source>
</evidence>
<dbReference type="EMBL" id="VFQE01000001">
    <property type="protein sequence ID" value="TQN41617.1"/>
    <property type="molecule type" value="Genomic_DNA"/>
</dbReference>
<evidence type="ECO:0000313" key="8">
    <source>
        <dbReference type="Proteomes" id="UP000319865"/>
    </source>
</evidence>
<keyword evidence="4" id="KW-0560">Oxidoreductase</keyword>
<dbReference type="AlphaFoldDB" id="A0A543PC03"/>
<dbReference type="InterPro" id="IPR002397">
    <property type="entry name" value="Cyt_P450_B"/>
</dbReference>
<dbReference type="PANTHER" id="PTHR46696">
    <property type="entry name" value="P450, PUTATIVE (EUROFUNG)-RELATED"/>
    <property type="match status" value="1"/>
</dbReference>
<keyword evidence="3" id="KW-0479">Metal-binding</keyword>
<organism evidence="7 8">
    <name type="scientific">Blastococcus colisei</name>
    <dbReference type="NCBI Taxonomy" id="1564162"/>
    <lineage>
        <taxon>Bacteria</taxon>
        <taxon>Bacillati</taxon>
        <taxon>Actinomycetota</taxon>
        <taxon>Actinomycetes</taxon>
        <taxon>Geodermatophilales</taxon>
        <taxon>Geodermatophilaceae</taxon>
        <taxon>Blastococcus</taxon>
    </lineage>
</organism>
<dbReference type="InterPro" id="IPR001128">
    <property type="entry name" value="Cyt_P450"/>
</dbReference>
<keyword evidence="8" id="KW-1185">Reference proteome</keyword>
<comment type="caution">
    <text evidence="7">The sequence shown here is derived from an EMBL/GenBank/DDBJ whole genome shotgun (WGS) entry which is preliminary data.</text>
</comment>
<keyword evidence="5" id="KW-0408">Iron</keyword>
<dbReference type="GO" id="GO:0008395">
    <property type="term" value="F:steroid hydroxylase activity"/>
    <property type="evidence" value="ECO:0007669"/>
    <property type="project" value="TreeGrafter"/>
</dbReference>
<reference evidence="7 8" key="1">
    <citation type="submission" date="2019-06" db="EMBL/GenBank/DDBJ databases">
        <title>Sequencing the genomes of 1000 actinobacteria strains.</title>
        <authorList>
            <person name="Klenk H.-P."/>
        </authorList>
    </citation>
    <scope>NUCLEOTIDE SEQUENCE [LARGE SCALE GENOMIC DNA]</scope>
    <source>
        <strain evidence="7 8">DSM 46837</strain>
    </source>
</reference>
<keyword evidence="2" id="KW-0349">Heme</keyword>
<evidence type="ECO:0000256" key="2">
    <source>
        <dbReference type="ARBA" id="ARBA00022617"/>
    </source>
</evidence>
<evidence type="ECO:0000313" key="7">
    <source>
        <dbReference type="EMBL" id="TQN41617.1"/>
    </source>
</evidence>
<dbReference type="RefSeq" id="WP_170182323.1">
    <property type="nucleotide sequence ID" value="NZ_VFQE01000001.1"/>
</dbReference>
<protein>
    <submittedName>
        <fullName evidence="7">Cytochrome P450</fullName>
    </submittedName>
</protein>
<dbReference type="CDD" id="cd11033">
    <property type="entry name" value="CYP142-like"/>
    <property type="match status" value="1"/>
</dbReference>
<accession>A0A543PC03</accession>
<dbReference type="InterPro" id="IPR036396">
    <property type="entry name" value="Cyt_P450_sf"/>
</dbReference>
<evidence type="ECO:0000256" key="6">
    <source>
        <dbReference type="ARBA" id="ARBA00023033"/>
    </source>
</evidence>